<keyword evidence="1" id="KW-1015">Disulfide bond</keyword>
<dbReference type="GO" id="GO:0005794">
    <property type="term" value="C:Golgi apparatus"/>
    <property type="evidence" value="ECO:0007669"/>
    <property type="project" value="TreeGrafter"/>
</dbReference>
<dbReference type="STRING" id="478820.A0A196SEW5"/>
<dbReference type="AlphaFoldDB" id="A0A196SEW5"/>
<evidence type="ECO:0000256" key="1">
    <source>
        <dbReference type="ARBA" id="ARBA00023157"/>
    </source>
</evidence>
<dbReference type="GO" id="GO:0004653">
    <property type="term" value="F:polypeptide N-acetylgalactosaminyltransferase activity"/>
    <property type="evidence" value="ECO:0007669"/>
    <property type="project" value="TreeGrafter"/>
</dbReference>
<keyword evidence="4" id="KW-1185">Reference proteome</keyword>
<dbReference type="OrthoDB" id="204847at2759"/>
<proteinExistence type="predicted"/>
<evidence type="ECO:0000313" key="3">
    <source>
        <dbReference type="EMBL" id="OAO14524.1"/>
    </source>
</evidence>
<dbReference type="Pfam" id="PF00535">
    <property type="entry name" value="Glycos_transf_2"/>
    <property type="match status" value="1"/>
</dbReference>
<organism evidence="3 4">
    <name type="scientific">Blastocystis sp. subtype 1 (strain ATCC 50177 / NandII)</name>
    <dbReference type="NCBI Taxonomy" id="478820"/>
    <lineage>
        <taxon>Eukaryota</taxon>
        <taxon>Sar</taxon>
        <taxon>Stramenopiles</taxon>
        <taxon>Bigyra</taxon>
        <taxon>Opalozoa</taxon>
        <taxon>Opalinata</taxon>
        <taxon>Blastocystidae</taxon>
        <taxon>Blastocystis</taxon>
    </lineage>
</organism>
<dbReference type="Proteomes" id="UP000078348">
    <property type="component" value="Unassembled WGS sequence"/>
</dbReference>
<dbReference type="InterPro" id="IPR029044">
    <property type="entry name" value="Nucleotide-diphossugar_trans"/>
</dbReference>
<accession>A0A196SEW5</accession>
<dbReference type="SUPFAM" id="SSF53448">
    <property type="entry name" value="Nucleotide-diphospho-sugar transferases"/>
    <property type="match status" value="1"/>
</dbReference>
<evidence type="ECO:0000313" key="4">
    <source>
        <dbReference type="Proteomes" id="UP000078348"/>
    </source>
</evidence>
<sequence>MNLFTKLHSFMGTVLNVLQNTPRKRLLEVIILDDKGEPPVTWNPDPERVRIVRSNERLGLIRARITGGNAARGDFIVFLDAHCRVSPRWLETPHRLLMENNKTIVNFVDFIMTEDFNVKPATAGIGSSATIYNSLRQFWGGGSSSDNYTPITMGMFAITKYWWQQGQMDPALNIWGGENVEISFRTWLCGGRIVVARDSYVAHYFRTKPTYSYDGRVVLQNYVRIAHTWMDEDSLIEFYNANEMHYEKGVIPDYVGDISARLELKKSLNCKPFPTYLKQFEGRTFCSKENKNCGLVYTVNPSDIKESVEEIFNM</sequence>
<protein>
    <submittedName>
        <fullName evidence="3">Polypeptide N-acetylgalactosaminyltransferase</fullName>
    </submittedName>
</protein>
<dbReference type="PANTHER" id="PTHR11675:SF126">
    <property type="entry name" value="RICIN B LECTIN DOMAIN-CONTAINING PROTEIN"/>
    <property type="match status" value="1"/>
</dbReference>
<feature type="domain" description="Glycosyltransferase 2-like" evidence="2">
    <location>
        <begin position="16"/>
        <end position="159"/>
    </location>
</feature>
<dbReference type="EMBL" id="LXWW01000238">
    <property type="protein sequence ID" value="OAO14524.1"/>
    <property type="molecule type" value="Genomic_DNA"/>
</dbReference>
<keyword evidence="3" id="KW-0808">Transferase</keyword>
<evidence type="ECO:0000259" key="2">
    <source>
        <dbReference type="Pfam" id="PF00535"/>
    </source>
</evidence>
<dbReference type="GO" id="GO:0006493">
    <property type="term" value="P:protein O-linked glycosylation"/>
    <property type="evidence" value="ECO:0007669"/>
    <property type="project" value="TreeGrafter"/>
</dbReference>
<comment type="caution">
    <text evidence="3">The sequence shown here is derived from an EMBL/GenBank/DDBJ whole genome shotgun (WGS) entry which is preliminary data.</text>
</comment>
<gene>
    <name evidence="3" type="ORF">AV274_3827</name>
</gene>
<dbReference type="Gene3D" id="3.90.550.10">
    <property type="entry name" value="Spore Coat Polysaccharide Biosynthesis Protein SpsA, Chain A"/>
    <property type="match status" value="1"/>
</dbReference>
<dbReference type="InterPro" id="IPR001173">
    <property type="entry name" value="Glyco_trans_2-like"/>
</dbReference>
<dbReference type="PANTHER" id="PTHR11675">
    <property type="entry name" value="N-ACETYLGALACTOSAMINYLTRANSFERASE"/>
    <property type="match status" value="1"/>
</dbReference>
<reference evidence="3 4" key="1">
    <citation type="submission" date="2016-05" db="EMBL/GenBank/DDBJ databases">
        <title>Nuclear genome of Blastocystis sp. subtype 1 NandII.</title>
        <authorList>
            <person name="Gentekaki E."/>
            <person name="Curtis B."/>
            <person name="Stairs C."/>
            <person name="Eme L."/>
            <person name="Herman E."/>
            <person name="Klimes V."/>
            <person name="Arias M.C."/>
            <person name="Elias M."/>
            <person name="Hilliou F."/>
            <person name="Klute M."/>
            <person name="Malik S.-B."/>
            <person name="Pightling A."/>
            <person name="Rachubinski R."/>
            <person name="Salas D."/>
            <person name="Schlacht A."/>
            <person name="Suga H."/>
            <person name="Archibald J."/>
            <person name="Ball S.G."/>
            <person name="Clark G."/>
            <person name="Dacks J."/>
            <person name="Van Der Giezen M."/>
            <person name="Tsaousis A."/>
            <person name="Roger A."/>
        </authorList>
    </citation>
    <scope>NUCLEOTIDE SEQUENCE [LARGE SCALE GENOMIC DNA]</scope>
    <source>
        <strain evidence="4">ATCC 50177 / NandII</strain>
    </source>
</reference>
<name>A0A196SEW5_BLAHN</name>